<comment type="caution">
    <text evidence="2">The sequence shown here is derived from an EMBL/GenBank/DDBJ whole genome shotgun (WGS) entry which is preliminary data.</text>
</comment>
<feature type="compositionally biased region" description="Polar residues" evidence="1">
    <location>
        <begin position="21"/>
        <end position="34"/>
    </location>
</feature>
<keyword evidence="3" id="KW-1185">Reference proteome</keyword>
<gene>
    <name evidence="2" type="ORF">GE061_013399</name>
</gene>
<protein>
    <submittedName>
        <fullName evidence="2">Uncharacterized protein</fullName>
    </submittedName>
</protein>
<dbReference type="OrthoDB" id="10615520at2759"/>
<feature type="region of interest" description="Disordered" evidence="1">
    <location>
        <begin position="1"/>
        <end position="41"/>
    </location>
</feature>
<dbReference type="AlphaFoldDB" id="A0A6A4JPZ7"/>
<sequence length="147" mass="15935">MAGGGGGGVGRAERAAEPSPVATSESIEVRSSTHLLPRTCPPHQGTLFRLFPLKMARAPVINSDKGDGADDTPKEIMDAANLLVDEVIREAEATVSKNNKSSGDRRKFQFLTTIKNRAVRWFREHFGTRGRYRSDSGDPQAGVEVAK</sequence>
<accession>A0A6A4JPZ7</accession>
<evidence type="ECO:0000313" key="2">
    <source>
        <dbReference type="EMBL" id="KAF6210295.1"/>
    </source>
</evidence>
<proteinExistence type="predicted"/>
<feature type="compositionally biased region" description="Gly residues" evidence="1">
    <location>
        <begin position="1"/>
        <end position="10"/>
    </location>
</feature>
<dbReference type="Proteomes" id="UP000466442">
    <property type="component" value="Linkage Group LG5"/>
</dbReference>
<organism evidence="2 3">
    <name type="scientific">Apolygus lucorum</name>
    <name type="common">Small green plant bug</name>
    <name type="synonym">Lygocoris lucorum</name>
    <dbReference type="NCBI Taxonomy" id="248454"/>
    <lineage>
        <taxon>Eukaryota</taxon>
        <taxon>Metazoa</taxon>
        <taxon>Ecdysozoa</taxon>
        <taxon>Arthropoda</taxon>
        <taxon>Hexapoda</taxon>
        <taxon>Insecta</taxon>
        <taxon>Pterygota</taxon>
        <taxon>Neoptera</taxon>
        <taxon>Paraneoptera</taxon>
        <taxon>Hemiptera</taxon>
        <taxon>Heteroptera</taxon>
        <taxon>Panheteroptera</taxon>
        <taxon>Cimicomorpha</taxon>
        <taxon>Miridae</taxon>
        <taxon>Mirini</taxon>
        <taxon>Apolygus</taxon>
    </lineage>
</organism>
<evidence type="ECO:0000256" key="1">
    <source>
        <dbReference type="SAM" id="MobiDB-lite"/>
    </source>
</evidence>
<evidence type="ECO:0000313" key="3">
    <source>
        <dbReference type="Proteomes" id="UP000466442"/>
    </source>
</evidence>
<reference evidence="2" key="1">
    <citation type="journal article" date="2021" name="Mol. Ecol. Resour.">
        <title>Apolygus lucorum genome provides insights into omnivorousness and mesophyll feeding.</title>
        <authorList>
            <person name="Liu Y."/>
            <person name="Liu H."/>
            <person name="Wang H."/>
            <person name="Huang T."/>
            <person name="Liu B."/>
            <person name="Yang B."/>
            <person name="Yin L."/>
            <person name="Li B."/>
            <person name="Zhang Y."/>
            <person name="Zhang S."/>
            <person name="Jiang F."/>
            <person name="Zhang X."/>
            <person name="Ren Y."/>
            <person name="Wang B."/>
            <person name="Wang S."/>
            <person name="Lu Y."/>
            <person name="Wu K."/>
            <person name="Fan W."/>
            <person name="Wang G."/>
        </authorList>
    </citation>
    <scope>NUCLEOTIDE SEQUENCE</scope>
    <source>
        <strain evidence="2">12Hb</strain>
    </source>
</reference>
<name>A0A6A4JPZ7_APOLU</name>
<dbReference type="EMBL" id="WIXP02000005">
    <property type="protein sequence ID" value="KAF6210295.1"/>
    <property type="molecule type" value="Genomic_DNA"/>
</dbReference>